<organism evidence="12 13">
    <name type="scientific">Dermatophagoides pteronyssinus</name>
    <name type="common">European house dust mite</name>
    <dbReference type="NCBI Taxonomy" id="6956"/>
    <lineage>
        <taxon>Eukaryota</taxon>
        <taxon>Metazoa</taxon>
        <taxon>Ecdysozoa</taxon>
        <taxon>Arthropoda</taxon>
        <taxon>Chelicerata</taxon>
        <taxon>Arachnida</taxon>
        <taxon>Acari</taxon>
        <taxon>Acariformes</taxon>
        <taxon>Sarcoptiformes</taxon>
        <taxon>Astigmata</taxon>
        <taxon>Psoroptidia</taxon>
        <taxon>Analgoidea</taxon>
        <taxon>Pyroglyphidae</taxon>
        <taxon>Dermatophagoidinae</taxon>
        <taxon>Dermatophagoides</taxon>
    </lineage>
</organism>
<accession>A0A6P6XXR7</accession>
<dbReference type="OrthoDB" id="10052721at2759"/>
<evidence type="ECO:0000256" key="1">
    <source>
        <dbReference type="ARBA" id="ARBA00004123"/>
    </source>
</evidence>
<dbReference type="AlphaFoldDB" id="A0A6P6XXR7"/>
<dbReference type="GeneID" id="113792187"/>
<dbReference type="InterPro" id="IPR032392">
    <property type="entry name" value="ULD"/>
</dbReference>
<evidence type="ECO:0000313" key="13">
    <source>
        <dbReference type="RefSeq" id="XP_027197895.1"/>
    </source>
</evidence>
<feature type="domain" description="Homeobox" evidence="10">
    <location>
        <begin position="869"/>
        <end position="939"/>
    </location>
</feature>
<dbReference type="PROSITE" id="PS51982">
    <property type="entry name" value="CMP"/>
    <property type="match status" value="1"/>
</dbReference>
<feature type="compositionally biased region" description="Acidic residues" evidence="9">
    <location>
        <begin position="814"/>
        <end position="823"/>
    </location>
</feature>
<evidence type="ECO:0000256" key="2">
    <source>
        <dbReference type="ARBA" id="ARBA00022737"/>
    </source>
</evidence>
<dbReference type="Proteomes" id="UP000515146">
    <property type="component" value="Unplaced"/>
</dbReference>
<evidence type="ECO:0000313" key="12">
    <source>
        <dbReference type="Proteomes" id="UP000515146"/>
    </source>
</evidence>
<evidence type="ECO:0000256" key="3">
    <source>
        <dbReference type="ARBA" id="ARBA00022843"/>
    </source>
</evidence>
<feature type="compositionally biased region" description="Low complexity" evidence="9">
    <location>
        <begin position="559"/>
        <end position="569"/>
    </location>
</feature>
<dbReference type="InterPro" id="IPR001356">
    <property type="entry name" value="HD"/>
</dbReference>
<feature type="region of interest" description="Disordered" evidence="9">
    <location>
        <begin position="70"/>
        <end position="144"/>
    </location>
</feature>
<evidence type="ECO:0000256" key="8">
    <source>
        <dbReference type="RuleBase" id="RU000682"/>
    </source>
</evidence>
<reference evidence="13" key="1">
    <citation type="submission" date="2025-08" db="UniProtKB">
        <authorList>
            <consortium name="RefSeq"/>
        </authorList>
    </citation>
    <scope>IDENTIFICATION</scope>
    <source>
        <strain evidence="13">Airmid</strain>
    </source>
</reference>
<dbReference type="GO" id="GO:0000981">
    <property type="term" value="F:DNA-binding transcription factor activity, RNA polymerase II-specific"/>
    <property type="evidence" value="ECO:0007669"/>
    <property type="project" value="TreeGrafter"/>
</dbReference>
<dbReference type="Gene3D" id="3.10.20.710">
    <property type="entry name" value="SATB, ubiquitin-like oligomerisation domain"/>
    <property type="match status" value="1"/>
</dbReference>
<feature type="compositionally biased region" description="Basic residues" evidence="9">
    <location>
        <begin position="110"/>
        <end position="124"/>
    </location>
</feature>
<evidence type="ECO:0000259" key="11">
    <source>
        <dbReference type="PROSITE" id="PS51982"/>
    </source>
</evidence>
<protein>
    <submittedName>
        <fullName evidence="13">Uncharacterized protein</fullName>
    </submittedName>
</protein>
<dbReference type="InterPro" id="IPR009057">
    <property type="entry name" value="Homeodomain-like_sf"/>
</dbReference>
<feature type="compositionally biased region" description="Low complexity" evidence="9">
    <location>
        <begin position="126"/>
        <end position="144"/>
    </location>
</feature>
<feature type="compositionally biased region" description="Polar residues" evidence="9">
    <location>
        <begin position="70"/>
        <end position="83"/>
    </location>
</feature>
<feature type="region of interest" description="Disordered" evidence="9">
    <location>
        <begin position="683"/>
        <end position="735"/>
    </location>
</feature>
<dbReference type="CTD" id="37546"/>
<feature type="compositionally biased region" description="Low complexity" evidence="9">
    <location>
        <begin position="84"/>
        <end position="109"/>
    </location>
</feature>
<gene>
    <name evidence="13" type="primary">LOC113792187</name>
</gene>
<evidence type="ECO:0000256" key="7">
    <source>
        <dbReference type="PROSITE-ProRule" id="PRU00108"/>
    </source>
</evidence>
<dbReference type="GO" id="GO:0006338">
    <property type="term" value="P:chromatin remodeling"/>
    <property type="evidence" value="ECO:0007669"/>
    <property type="project" value="InterPro"/>
</dbReference>
<feature type="domain" description="CMP" evidence="11">
    <location>
        <begin position="278"/>
        <end position="384"/>
    </location>
</feature>
<feature type="DNA-binding region" description="Homeobox" evidence="7">
    <location>
        <begin position="871"/>
        <end position="940"/>
    </location>
</feature>
<dbReference type="PANTHER" id="PTHR15116:SF16">
    <property type="entry name" value="DEFECTIVE PROVENTRICULUS, ISOFORM A"/>
    <property type="match status" value="1"/>
</dbReference>
<evidence type="ECO:0000259" key="10">
    <source>
        <dbReference type="PROSITE" id="PS50071"/>
    </source>
</evidence>
<feature type="region of interest" description="Disordered" evidence="9">
    <location>
        <begin position="743"/>
        <end position="762"/>
    </location>
</feature>
<feature type="region of interest" description="Disordered" evidence="9">
    <location>
        <begin position="798"/>
        <end position="878"/>
    </location>
</feature>
<feature type="compositionally biased region" description="Polar residues" evidence="9">
    <location>
        <begin position="702"/>
        <end position="712"/>
    </location>
</feature>
<keyword evidence="5 7" id="KW-0371">Homeobox</keyword>
<dbReference type="Pfam" id="PF00046">
    <property type="entry name" value="Homeodomain"/>
    <property type="match status" value="2"/>
</dbReference>
<dbReference type="SMART" id="SM00389">
    <property type="entry name" value="HOX"/>
    <property type="match status" value="2"/>
</dbReference>
<evidence type="ECO:0000256" key="5">
    <source>
        <dbReference type="ARBA" id="ARBA00023155"/>
    </source>
</evidence>
<feature type="compositionally biased region" description="Low complexity" evidence="9">
    <location>
        <begin position="826"/>
        <end position="855"/>
    </location>
</feature>
<dbReference type="KEGG" id="dpte:113792187"/>
<keyword evidence="6 7" id="KW-0539">Nucleus</keyword>
<comment type="subcellular location">
    <subcellularLocation>
        <location evidence="1 7 8">Nucleus</location>
    </subcellularLocation>
</comment>
<sequence length="991" mass="106663">MDFQSMMETFAEAWVAANTQTPLTEAAAAAAAAAAANDHANLFMGLGAAATNSGTGNGSPLILDTESRGIRTTTGSNSASSVNIAPQSSSSTTISSSANQSSPGLNLLSHHLHHPIHQQKHHQHGTSPTTTSTTMTTSTTNNPDTSAVACDESLTAAFGQAAVAAAASQLLDIKDVIGTSNGGSCDQQLNARNTLPIHCIIERMNSTISANGSSGPQQQQQQQQITGSCHQQSTSSSSSTPPPLNVNISNQSNTNDLSQMTNHPSSTNTSGISVAASNSPTTAGIISNSPPSSSTTLAFGNLIEQDTYAILPSTIPYADIIRAVLTKLGYASQEMVGAKAFIQIRNWKPLTLDQISDLTNSEITIGDLFGDICSFITLRIRLCRPRMSAAHELKDKLLQVLLAHSYNLLTTNNSGSSIDQQILSSLIRGRDQQQQQQLELNEDARRRFDQWYLQQVFNQYRQFALAAQQHSVSVSGLRSGNPSPGAASTAAAAANHPLFMDINNLTNGTDSTLAAAAAGLHPSLAAAAAAAAVRPSPVNGNIVGPSSNSCSSQEKPFGHSKNSSGNHNSHSSHHHSSGTSSRTRIRTSFDPELELPKLHKWFAENRHPSRSQVQEYVKELNSLESRKGRKPLDVNNVVYWFKNARAAHKRAELKFVSNDSNLSNHSFANALATEFFLNGGGNHSPGKASSDASASGKCNDDPMSNASRNGSNLDDYYSFDEDNDSHEETQTLDLSVRNPLCMSTKLSDSPHQPIEDKMLDDGDDCDDFKFVDDLKRHDLSDVSDLRLEPDVQLKIESRDYGGSAVSGNGSDCNSIEDESDDDTETTHNNNNNCSHNNSLTSHSLTSSLSALNHNSGHSSHNPESPEGRRTRRSRTFIDPMSEVPRLESWFMSNTHPAHSQIVRYTDELNKMPYRQKFPKLEPKNIQFWFKNRRAKFKRTSGMNTVTMNLSSNSAVVTSASASNASGTSPSLSNASIHNSSALNIERLINAH</sequence>
<dbReference type="FunCoup" id="A0A6P6XXR7">
    <property type="interactions" value="95"/>
</dbReference>
<proteinExistence type="predicted"/>
<feature type="compositionally biased region" description="Polar residues" evidence="9">
    <location>
        <begin position="544"/>
        <end position="554"/>
    </location>
</feature>
<dbReference type="CDD" id="cd00086">
    <property type="entry name" value="homeodomain"/>
    <property type="match status" value="2"/>
</dbReference>
<feature type="region of interest" description="Disordered" evidence="9">
    <location>
        <begin position="208"/>
        <end position="274"/>
    </location>
</feature>
<feature type="domain" description="Homeobox" evidence="10">
    <location>
        <begin position="581"/>
        <end position="651"/>
    </location>
</feature>
<dbReference type="OMA" id="IERQNDP"/>
<dbReference type="SUPFAM" id="SSF46689">
    <property type="entry name" value="Homeodomain-like"/>
    <property type="match status" value="2"/>
</dbReference>
<feature type="compositionally biased region" description="Polar residues" evidence="9">
    <location>
        <begin position="246"/>
        <end position="274"/>
    </location>
</feature>
<evidence type="ECO:0000256" key="6">
    <source>
        <dbReference type="ARBA" id="ARBA00023242"/>
    </source>
</evidence>
<keyword evidence="12" id="KW-1185">Reference proteome</keyword>
<dbReference type="InterPro" id="IPR039673">
    <property type="entry name" value="SATB1/SATB2"/>
</dbReference>
<dbReference type="InParanoid" id="A0A6P6XXR7"/>
<evidence type="ECO:0000256" key="4">
    <source>
        <dbReference type="ARBA" id="ARBA00023125"/>
    </source>
</evidence>
<dbReference type="FunFam" id="1.10.10.60:FF:000169">
    <property type="entry name" value="DNA-binding protein SATB1"/>
    <property type="match status" value="2"/>
</dbReference>
<evidence type="ECO:0000256" key="9">
    <source>
        <dbReference type="SAM" id="MobiDB-lite"/>
    </source>
</evidence>
<dbReference type="RefSeq" id="XP_027197895.1">
    <property type="nucleotide sequence ID" value="XM_027342094.1"/>
</dbReference>
<keyword evidence="3" id="KW-0832">Ubl conjugation</keyword>
<dbReference type="InterPro" id="IPR038224">
    <property type="entry name" value="SATB_ULD_sf"/>
</dbReference>
<dbReference type="Pfam" id="PF16534">
    <property type="entry name" value="ULD"/>
    <property type="match status" value="1"/>
</dbReference>
<dbReference type="Gene3D" id="1.10.10.60">
    <property type="entry name" value="Homeodomain-like"/>
    <property type="match status" value="2"/>
</dbReference>
<keyword evidence="2" id="KW-0677">Repeat</keyword>
<dbReference type="PROSITE" id="PS50071">
    <property type="entry name" value="HOMEOBOX_2"/>
    <property type="match status" value="2"/>
</dbReference>
<dbReference type="GO" id="GO:0005634">
    <property type="term" value="C:nucleus"/>
    <property type="evidence" value="ECO:0007669"/>
    <property type="project" value="UniProtKB-SubCell"/>
</dbReference>
<feature type="DNA-binding region" description="Homeobox" evidence="7">
    <location>
        <begin position="583"/>
        <end position="652"/>
    </location>
</feature>
<name>A0A6P6XXR7_DERPT</name>
<feature type="region of interest" description="Disordered" evidence="9">
    <location>
        <begin position="544"/>
        <end position="584"/>
    </location>
</feature>
<dbReference type="PANTHER" id="PTHR15116">
    <property type="entry name" value="DNA-BINDING PROTEIN SATB FAMILY MEMBER"/>
    <property type="match status" value="1"/>
</dbReference>
<keyword evidence="4 7" id="KW-0238">DNA-binding</keyword>
<dbReference type="GO" id="GO:0000978">
    <property type="term" value="F:RNA polymerase II cis-regulatory region sequence-specific DNA binding"/>
    <property type="evidence" value="ECO:0007669"/>
    <property type="project" value="TreeGrafter"/>
</dbReference>